<feature type="domain" description="Putative endonuclease Z1" evidence="1">
    <location>
        <begin position="480"/>
        <end position="727"/>
    </location>
</feature>
<name>A0ABW1JVE8_9NOCA</name>
<keyword evidence="3" id="KW-1185">Reference proteome</keyword>
<reference evidence="3" key="1">
    <citation type="journal article" date="2019" name="Int. J. Syst. Evol. Microbiol.">
        <title>The Global Catalogue of Microorganisms (GCM) 10K type strain sequencing project: providing services to taxonomists for standard genome sequencing and annotation.</title>
        <authorList>
            <consortium name="The Broad Institute Genomics Platform"/>
            <consortium name="The Broad Institute Genome Sequencing Center for Infectious Disease"/>
            <person name="Wu L."/>
            <person name="Ma J."/>
        </authorList>
    </citation>
    <scope>NUCLEOTIDE SEQUENCE [LARGE SCALE GENOMIC DNA]</scope>
    <source>
        <strain evidence="3">CCUG 36956</strain>
    </source>
</reference>
<gene>
    <name evidence="2" type="ORF">ACFP3H_17735</name>
</gene>
<dbReference type="Proteomes" id="UP001596223">
    <property type="component" value="Unassembled WGS sequence"/>
</dbReference>
<comment type="caution">
    <text evidence="2">The sequence shown here is derived from an EMBL/GenBank/DDBJ whole genome shotgun (WGS) entry which is preliminary data.</text>
</comment>
<dbReference type="Pfam" id="PF10593">
    <property type="entry name" value="Z1"/>
    <property type="match status" value="1"/>
</dbReference>
<protein>
    <submittedName>
        <fullName evidence="2">Z1 domain-containing protein</fullName>
    </submittedName>
</protein>
<proteinExistence type="predicted"/>
<organism evidence="2 3">
    <name type="scientific">Nocardia lasii</name>
    <dbReference type="NCBI Taxonomy" id="1616107"/>
    <lineage>
        <taxon>Bacteria</taxon>
        <taxon>Bacillati</taxon>
        <taxon>Actinomycetota</taxon>
        <taxon>Actinomycetes</taxon>
        <taxon>Mycobacteriales</taxon>
        <taxon>Nocardiaceae</taxon>
        <taxon>Nocardia</taxon>
    </lineage>
</organism>
<evidence type="ECO:0000313" key="2">
    <source>
        <dbReference type="EMBL" id="MFC6012901.1"/>
    </source>
</evidence>
<evidence type="ECO:0000313" key="3">
    <source>
        <dbReference type="Proteomes" id="UP001596223"/>
    </source>
</evidence>
<sequence length="981" mass="110681">MIQAPGRLALHRAVLGEMSGTAPTGLLRSMRYQAEVIPGANEYANEEDFREALLMAGRADPLVAMWRAQFYQWDFAVDPPWSDARPRTEQRRAHLYARLALDPATAKLLEAGAPVSTLPEPVVIGTKFEPWYHLRERRPSRHSREGYWNNYRLALPARHWSPEAIADLDIATDHVVERLADPTSEIAYQAKGLVVGYVQSGKTANFAGVIAKSIDAGYRLVIVLSGTLNLLRAQTQRRLDMELVGRENILRGAADHESDYSDDPAWIQRRFLEFGELPSLLEGIDIHRMTTRDNDYRSLQQGIYALEFEKREPSLPLYDPANLHRAAARLMVVKKNKSVLTKLVKDLRKIKTPLAEIPVLIIDDESDEASINTTRPKADAERTAINQCLSDLLTMLPRAQYVGYTATPYANVFIDPSDAADIFPRDFLLSLARPTGYMGAADFHDIDSDIPEAERTYRNSNEKAHVRDVVVADEDDTEPLRKAVDMFVLAAAMKVYREANGLGDGYFQHHTMLIHESGWVDDHRHLLARVTQVWWDADYSGPTGHARLRDLFDTDVALVSAERAEGYPVPATFDDLRPHISPAVIRIGGDQKPIIVVNGDTAVETGEADFDKRAIWKILIGGQKLSRGFTVEGLTVSYFRRRATNMSALMQMGRWFGFRRGYRDLVRLYIGREETGPRNRDIDLYHAFEATCQDEDAFREELEQYAETIDGEPQVTPAQVPPLVSQHLPLLPPTSKNKMYNARLVELRSPGRWREPTAYPTAAADLRHNVATWQPVFDQLSTTTTEFAYHFPDGQQSHLLRAHHTTLSAPTFLALLENLRWRAPRQFAPDLEYLRSITADRTVTDWTILAPARTTNDDRIRLGAHTFPRWHRARRRDPLFGAIAYNWHRTIALRMAGALPTSADPHTESHTTPHRGAVLLHPVIEPHNLSDLRPDNTIDPAKLVITFGFVAPSTAIGRDSRTVRFTTVDAGSENVVVDSEE</sequence>
<accession>A0ABW1JVE8</accession>
<dbReference type="InterPro" id="IPR018310">
    <property type="entry name" value="Put_endonuclease_Z1-dom"/>
</dbReference>
<evidence type="ECO:0000259" key="1">
    <source>
        <dbReference type="Pfam" id="PF10593"/>
    </source>
</evidence>
<dbReference type="RefSeq" id="WP_378607270.1">
    <property type="nucleotide sequence ID" value="NZ_JBHSQN010000011.1"/>
</dbReference>
<dbReference type="EMBL" id="JBHSQN010000011">
    <property type="protein sequence ID" value="MFC6012901.1"/>
    <property type="molecule type" value="Genomic_DNA"/>
</dbReference>